<dbReference type="InterPro" id="IPR021293">
    <property type="entry name" value="DUF2865"/>
</dbReference>
<evidence type="ECO:0000256" key="2">
    <source>
        <dbReference type="SAM" id="SignalP"/>
    </source>
</evidence>
<gene>
    <name evidence="3" type="ORF">HNQ73_001894</name>
</gene>
<dbReference type="Pfam" id="PF11064">
    <property type="entry name" value="DUF2865"/>
    <property type="match status" value="1"/>
</dbReference>
<sequence>MVARPLKIAFATVALVVAAGSALAQSPACDRYRAELASLQAGPDPRARQYETAARRQRQELDRTRAYFDQLGCSRGRFLFFGDAPPPECNGLAARIRQMENNLDQLLATAERLGGGPGVEQRRRHLQNLIARECQPGGRPRGFFESLFGGGPLPDEPMPEITEVPPEESQRFGGSRAVCVRTCDGYFFPLEASPGGREGARSMCQALCPGAATDLYFMPQGGAIEQAASWNGQPYTALPNAGRYKRTFDPSCSCKNPDETWAQVLQRAEQMIGGRKGDLIVTAEKAEELSRPKREEPAQRRAEARKPAAAEAEEEAGESASTLPTGSSESSGIDAGAIETAAPTVDQNEGPTQDVTRPDGMRTRVRIVAPNVVAVPKVEPPVAKQ</sequence>
<feature type="compositionally biased region" description="Polar residues" evidence="1">
    <location>
        <begin position="319"/>
        <end position="331"/>
    </location>
</feature>
<accession>A0A841KBJ8</accession>
<feature type="compositionally biased region" description="Basic and acidic residues" evidence="1">
    <location>
        <begin position="284"/>
        <end position="308"/>
    </location>
</feature>
<name>A0A841KBJ8_9HYPH</name>
<dbReference type="Proteomes" id="UP000588017">
    <property type="component" value="Unassembled WGS sequence"/>
</dbReference>
<dbReference type="RefSeq" id="WP_183334585.1">
    <property type="nucleotide sequence ID" value="NZ_BMHX01000004.1"/>
</dbReference>
<evidence type="ECO:0000313" key="3">
    <source>
        <dbReference type="EMBL" id="MBB6168264.1"/>
    </source>
</evidence>
<feature type="compositionally biased region" description="Polar residues" evidence="1">
    <location>
        <begin position="345"/>
        <end position="355"/>
    </location>
</feature>
<organism evidence="3 4">
    <name type="scientific">Chelatococcus composti</name>
    <dbReference type="NCBI Taxonomy" id="1743235"/>
    <lineage>
        <taxon>Bacteria</taxon>
        <taxon>Pseudomonadati</taxon>
        <taxon>Pseudomonadota</taxon>
        <taxon>Alphaproteobacteria</taxon>
        <taxon>Hyphomicrobiales</taxon>
        <taxon>Chelatococcaceae</taxon>
        <taxon>Chelatococcus</taxon>
    </lineage>
</organism>
<feature type="signal peptide" evidence="2">
    <location>
        <begin position="1"/>
        <end position="24"/>
    </location>
</feature>
<evidence type="ECO:0000256" key="1">
    <source>
        <dbReference type="SAM" id="MobiDB-lite"/>
    </source>
</evidence>
<evidence type="ECO:0008006" key="5">
    <source>
        <dbReference type="Google" id="ProtNLM"/>
    </source>
</evidence>
<keyword evidence="2" id="KW-0732">Signal</keyword>
<proteinExistence type="predicted"/>
<feature type="region of interest" description="Disordered" evidence="1">
    <location>
        <begin position="283"/>
        <end position="367"/>
    </location>
</feature>
<dbReference type="EMBL" id="JACHEH010000004">
    <property type="protein sequence ID" value="MBB6168264.1"/>
    <property type="molecule type" value="Genomic_DNA"/>
</dbReference>
<keyword evidence="4" id="KW-1185">Reference proteome</keyword>
<dbReference type="AlphaFoldDB" id="A0A841KBJ8"/>
<evidence type="ECO:0000313" key="4">
    <source>
        <dbReference type="Proteomes" id="UP000588017"/>
    </source>
</evidence>
<protein>
    <recommendedName>
        <fullName evidence="5">DUF2865 domain-containing protein</fullName>
    </recommendedName>
</protein>
<feature type="chain" id="PRO_5032841370" description="DUF2865 domain-containing protein" evidence="2">
    <location>
        <begin position="25"/>
        <end position="385"/>
    </location>
</feature>
<reference evidence="3 4" key="1">
    <citation type="submission" date="2020-08" db="EMBL/GenBank/DDBJ databases">
        <title>Genomic Encyclopedia of Type Strains, Phase IV (KMG-IV): sequencing the most valuable type-strain genomes for metagenomic binning, comparative biology and taxonomic classification.</title>
        <authorList>
            <person name="Goeker M."/>
        </authorList>
    </citation>
    <scope>NUCLEOTIDE SEQUENCE [LARGE SCALE GENOMIC DNA]</scope>
    <source>
        <strain evidence="3 4">DSM 101465</strain>
    </source>
</reference>
<comment type="caution">
    <text evidence="3">The sequence shown here is derived from an EMBL/GenBank/DDBJ whole genome shotgun (WGS) entry which is preliminary data.</text>
</comment>